<name>A0A6C0G6A7_9BACL</name>
<protein>
    <submittedName>
        <fullName evidence="2">Uncharacterized protein</fullName>
    </submittedName>
</protein>
<dbReference type="AlphaFoldDB" id="A0A6C0G6A7"/>
<evidence type="ECO:0000256" key="1">
    <source>
        <dbReference type="SAM" id="Phobius"/>
    </source>
</evidence>
<gene>
    <name evidence="2" type="ORF">GXP70_14195</name>
</gene>
<keyword evidence="3" id="KW-1185">Reference proteome</keyword>
<feature type="transmembrane region" description="Helical" evidence="1">
    <location>
        <begin position="54"/>
        <end position="74"/>
    </location>
</feature>
<keyword evidence="1" id="KW-1133">Transmembrane helix</keyword>
<dbReference type="EMBL" id="CP048209">
    <property type="protein sequence ID" value="QHT60985.1"/>
    <property type="molecule type" value="Genomic_DNA"/>
</dbReference>
<dbReference type="RefSeq" id="WP_162357424.1">
    <property type="nucleotide sequence ID" value="NZ_CP048209.1"/>
</dbReference>
<organism evidence="2 3">
    <name type="scientific">Paenibacillus lycopersici</name>
    <dbReference type="NCBI Taxonomy" id="2704462"/>
    <lineage>
        <taxon>Bacteria</taxon>
        <taxon>Bacillati</taxon>
        <taxon>Bacillota</taxon>
        <taxon>Bacilli</taxon>
        <taxon>Bacillales</taxon>
        <taxon>Paenibacillaceae</taxon>
        <taxon>Paenibacillus</taxon>
    </lineage>
</organism>
<keyword evidence="1" id="KW-0472">Membrane</keyword>
<proteinExistence type="predicted"/>
<evidence type="ECO:0000313" key="3">
    <source>
        <dbReference type="Proteomes" id="UP000476064"/>
    </source>
</evidence>
<reference evidence="2 3" key="1">
    <citation type="submission" date="2020-01" db="EMBL/GenBank/DDBJ databases">
        <title>Paenibacillus sp. nov., isolated from tomato rhizosphere.</title>
        <authorList>
            <person name="Weon H.-Y."/>
            <person name="Lee S.A."/>
        </authorList>
    </citation>
    <scope>NUCLEOTIDE SEQUENCE [LARGE SCALE GENOMIC DNA]</scope>
    <source>
        <strain evidence="2 3">12200R-189</strain>
    </source>
</reference>
<dbReference type="KEGG" id="plyc:GXP70_14195"/>
<dbReference type="Proteomes" id="UP000476064">
    <property type="component" value="Chromosome"/>
</dbReference>
<feature type="transmembrane region" description="Helical" evidence="1">
    <location>
        <begin position="20"/>
        <end position="42"/>
    </location>
</feature>
<keyword evidence="1" id="KW-0812">Transmembrane</keyword>
<sequence length="82" mass="8987">MTTKSAANGKPEREGNALFLTMKIAAWIALIIGGVMCITNFADFSDRNRQLMTGIGFMVGSVFIYMIGTAINLVHKRKSESE</sequence>
<evidence type="ECO:0000313" key="2">
    <source>
        <dbReference type="EMBL" id="QHT60985.1"/>
    </source>
</evidence>
<accession>A0A6C0G6A7</accession>